<dbReference type="OMA" id="WQQTNEN"/>
<protein>
    <recommendedName>
        <fullName evidence="6">Succinate dehydrogenase assembly factor 3</fullName>
        <shortName evidence="6">SDH assembly factor 3</shortName>
        <shortName evidence="6">SDHAF3</shortName>
    </recommendedName>
</protein>
<evidence type="ECO:0000313" key="7">
    <source>
        <dbReference type="EnsemblProtists" id="EOD34281"/>
    </source>
</evidence>
<dbReference type="CDD" id="cd20270">
    <property type="entry name" value="Complex1_LYR_SDHAF3_LYRM10"/>
    <property type="match status" value="1"/>
</dbReference>
<dbReference type="Pfam" id="PF13233">
    <property type="entry name" value="Complex1_LYR_2"/>
    <property type="match status" value="1"/>
</dbReference>
<dbReference type="PANTHER" id="PTHR13137">
    <property type="entry name" value="DC11 ACN9 HOMOLOG"/>
    <property type="match status" value="1"/>
</dbReference>
<evidence type="ECO:0000313" key="8">
    <source>
        <dbReference type="Proteomes" id="UP000013827"/>
    </source>
</evidence>
<keyword evidence="3" id="KW-0809">Transit peptide</keyword>
<evidence type="ECO:0000256" key="6">
    <source>
        <dbReference type="RuleBase" id="RU368039"/>
    </source>
</evidence>
<accession>A0A0D3KEU6</accession>
<comment type="subunit">
    <text evidence="6">Interacts with the iron-sulfur protein subunit within the SDH catalytic dimer.</text>
</comment>
<dbReference type="EnsemblProtists" id="EOD14013">
    <property type="protein sequence ID" value="EOD14013"/>
    <property type="gene ID" value="EMIHUDRAFT_246437"/>
</dbReference>
<dbReference type="InterPro" id="IPR008381">
    <property type="entry name" value="SDHAF3/Sdh7"/>
</dbReference>
<dbReference type="RefSeq" id="XP_005766442.1">
    <property type="nucleotide sequence ID" value="XM_005766385.1"/>
</dbReference>
<dbReference type="STRING" id="2903.R1FFH9"/>
<dbReference type="KEGG" id="ehx:EMIHUDRAFT_201986"/>
<dbReference type="KEGG" id="ehx:EMIHUDRAFT_246437"/>
<dbReference type="eggNOG" id="ENOG502SDHX">
    <property type="taxonomic scope" value="Eukaryota"/>
</dbReference>
<dbReference type="RefSeq" id="XP_005786710.1">
    <property type="nucleotide sequence ID" value="XM_005786653.1"/>
</dbReference>
<dbReference type="Proteomes" id="UP000013827">
    <property type="component" value="Unassembled WGS sequence"/>
</dbReference>
<dbReference type="GO" id="GO:0005758">
    <property type="term" value="C:mitochondrial intermembrane space"/>
    <property type="evidence" value="ECO:0007669"/>
    <property type="project" value="TreeGrafter"/>
</dbReference>
<evidence type="ECO:0000256" key="1">
    <source>
        <dbReference type="ARBA" id="ARBA00004305"/>
    </source>
</evidence>
<reference evidence="8" key="1">
    <citation type="journal article" date="2013" name="Nature">
        <title>Pan genome of the phytoplankton Emiliania underpins its global distribution.</title>
        <authorList>
            <person name="Read B.A."/>
            <person name="Kegel J."/>
            <person name="Klute M.J."/>
            <person name="Kuo A."/>
            <person name="Lefebvre S.C."/>
            <person name="Maumus F."/>
            <person name="Mayer C."/>
            <person name="Miller J."/>
            <person name="Monier A."/>
            <person name="Salamov A."/>
            <person name="Young J."/>
            <person name="Aguilar M."/>
            <person name="Claverie J.M."/>
            <person name="Frickenhaus S."/>
            <person name="Gonzalez K."/>
            <person name="Herman E.K."/>
            <person name="Lin Y.C."/>
            <person name="Napier J."/>
            <person name="Ogata H."/>
            <person name="Sarno A.F."/>
            <person name="Shmutz J."/>
            <person name="Schroeder D."/>
            <person name="de Vargas C."/>
            <person name="Verret F."/>
            <person name="von Dassow P."/>
            <person name="Valentin K."/>
            <person name="Van de Peer Y."/>
            <person name="Wheeler G."/>
            <person name="Dacks J.B."/>
            <person name="Delwiche C.F."/>
            <person name="Dyhrman S.T."/>
            <person name="Glockner G."/>
            <person name="John U."/>
            <person name="Richards T."/>
            <person name="Worden A.Z."/>
            <person name="Zhang X."/>
            <person name="Grigoriev I.V."/>
            <person name="Allen A.E."/>
            <person name="Bidle K."/>
            <person name="Borodovsky M."/>
            <person name="Bowler C."/>
            <person name="Brownlee C."/>
            <person name="Cock J.M."/>
            <person name="Elias M."/>
            <person name="Gladyshev V.N."/>
            <person name="Groth M."/>
            <person name="Guda C."/>
            <person name="Hadaegh A."/>
            <person name="Iglesias-Rodriguez M.D."/>
            <person name="Jenkins J."/>
            <person name="Jones B.M."/>
            <person name="Lawson T."/>
            <person name="Leese F."/>
            <person name="Lindquist E."/>
            <person name="Lobanov A."/>
            <person name="Lomsadze A."/>
            <person name="Malik S.B."/>
            <person name="Marsh M.E."/>
            <person name="Mackinder L."/>
            <person name="Mock T."/>
            <person name="Mueller-Roeber B."/>
            <person name="Pagarete A."/>
            <person name="Parker M."/>
            <person name="Probert I."/>
            <person name="Quesneville H."/>
            <person name="Raines C."/>
            <person name="Rensing S.A."/>
            <person name="Riano-Pachon D.M."/>
            <person name="Richier S."/>
            <person name="Rokitta S."/>
            <person name="Shiraiwa Y."/>
            <person name="Soanes D.M."/>
            <person name="van der Giezen M."/>
            <person name="Wahlund T.M."/>
            <person name="Williams B."/>
            <person name="Wilson W."/>
            <person name="Wolfe G."/>
            <person name="Wurch L.L."/>
        </authorList>
    </citation>
    <scope>NUCLEOTIDE SEQUENCE</scope>
</reference>
<dbReference type="PaxDb" id="2903-EOD14013"/>
<sequence>MPHSSTAIKLFRDILKAHRALPPAHRKLGDSMVKQEFRQHQNATPNFLFQFERQWRDYLQQLRVQTLRGEPVGRALSDEDIMALSDEQRNALAQALDPSAPAADSSPLEGIYKP</sequence>
<dbReference type="AlphaFoldDB" id="A0A0D3KEU6"/>
<evidence type="ECO:0000256" key="4">
    <source>
        <dbReference type="ARBA" id="ARBA00023128"/>
    </source>
</evidence>
<comment type="subcellular location">
    <subcellularLocation>
        <location evidence="1 6">Mitochondrion matrix</location>
    </subcellularLocation>
</comment>
<evidence type="ECO:0000256" key="2">
    <source>
        <dbReference type="ARBA" id="ARBA00006020"/>
    </source>
</evidence>
<comment type="function">
    <text evidence="6">Plays an essential role in the assembly of succinate dehydrogenase (SDH), an enzyme complex (also referred to as respiratory complex II) that is a component of both the tricarboxylic acid (TCA) cycle and the mitochondrial electron transport chain, and which couples the oxidation of succinate to fumarate with the reduction of ubiquinone (coenzyme Q) to ubiquinol. Promotes maturation of the iron-sulfur protein subunit of the SDH catalytic dimer, protecting it from the deleterious effects of oxidants. May act together with SDHAF1.</text>
</comment>
<name>A0A0D3KEU6_EMIH1</name>
<keyword evidence="5 6" id="KW-0143">Chaperone</keyword>
<dbReference type="GO" id="GO:0006105">
    <property type="term" value="P:succinate metabolic process"/>
    <property type="evidence" value="ECO:0007669"/>
    <property type="project" value="TreeGrafter"/>
</dbReference>
<dbReference type="GeneID" id="17260168"/>
<dbReference type="PANTHER" id="PTHR13137:SF6">
    <property type="entry name" value="SUCCINATE DEHYDROGENASE ASSEMBLY FACTOR 3, MITOCHONDRIAL"/>
    <property type="match status" value="1"/>
</dbReference>
<keyword evidence="4 6" id="KW-0496">Mitochondrion</keyword>
<dbReference type="GO" id="GO:0005759">
    <property type="term" value="C:mitochondrial matrix"/>
    <property type="evidence" value="ECO:0007669"/>
    <property type="project" value="UniProtKB-SubCell"/>
</dbReference>
<keyword evidence="8" id="KW-1185">Reference proteome</keyword>
<proteinExistence type="inferred from homology"/>
<comment type="similarity">
    <text evidence="2 6">Belongs to the complex I LYR family. SDHAF3 subfamily.</text>
</comment>
<organism evidence="7 8">
    <name type="scientific">Emiliania huxleyi (strain CCMP1516)</name>
    <dbReference type="NCBI Taxonomy" id="280463"/>
    <lineage>
        <taxon>Eukaryota</taxon>
        <taxon>Haptista</taxon>
        <taxon>Haptophyta</taxon>
        <taxon>Prymnesiophyceae</taxon>
        <taxon>Isochrysidales</taxon>
        <taxon>Noelaerhabdaceae</taxon>
        <taxon>Emiliania</taxon>
    </lineage>
</organism>
<dbReference type="GO" id="GO:0034553">
    <property type="term" value="P:mitochondrial respiratory chain complex II assembly"/>
    <property type="evidence" value="ECO:0007669"/>
    <property type="project" value="UniProtKB-UniRule"/>
</dbReference>
<evidence type="ECO:0000256" key="3">
    <source>
        <dbReference type="ARBA" id="ARBA00022946"/>
    </source>
</evidence>
<dbReference type="EnsemblProtists" id="EOD34281">
    <property type="protein sequence ID" value="EOD34281"/>
    <property type="gene ID" value="EMIHUDRAFT_201986"/>
</dbReference>
<dbReference type="GeneID" id="17279552"/>
<reference evidence="7" key="2">
    <citation type="submission" date="2024-10" db="UniProtKB">
        <authorList>
            <consortium name="EnsemblProtists"/>
        </authorList>
    </citation>
    <scope>IDENTIFICATION</scope>
</reference>
<evidence type="ECO:0000256" key="5">
    <source>
        <dbReference type="ARBA" id="ARBA00023186"/>
    </source>
</evidence>
<dbReference type="HOGENOM" id="CLU_102310_2_2_1"/>